<feature type="transmembrane region" description="Helical" evidence="1">
    <location>
        <begin position="310"/>
        <end position="337"/>
    </location>
</feature>
<sequence>MASSSAVSITVAPIQPGHILSPEASRQFQVPFRPRVKSSNLSDIYKNPKLLASLLQSGTSTPWSSARLFLFLTPCFVFQFVFALCALFSTLNVKTLDTTSRMEEFEMLHLVLGGTLSVALTISSQKMVQKFIGSRKNTVVVFFCHVICLFMGLTLVFAANLERISIVIKNNTEVSNWTSVLTSSFASQVYDIPSPSAWQVYDIPSSSASQVYDMLYDPSKPTSWATSYFSETSGLGLVLSVSGYVILISSSSSGQYLLTSIAMSTAEERDYGRIIFVSILISGLGGCTLSILGFVSFLPDTESLKDTDYVLFRTFGLVCAALGLLVSSSVCCISAWFHDVISSLLHTTKETDINGLATCDRRPTKTAQEIYDECAPLLGARGMLHSNSLELDRSLTETRDISSTVSQSDTFIDDSCSSSNQIKQQAYVVPVVPPLSRSQRLLLFLKRNRNLSFALLLTLFLASSGVSFEFYSTTYMTLAVGQADDMKGLTSGTQKACMGLSILYLTFTFVHCVYDLANRYIAIHFLIISILDRVEETCYWAQFTGIYLDIGASFQTRERIVLHCRLCPGSVQGHGTQPPTVAHHASSAIAYFVSEEFRAANLVRDFNDITLVYASCGTNCLFAYSLALVPSHRPFSNSNVLFRNSCYF</sequence>
<dbReference type="Proteomes" id="UP001233172">
    <property type="component" value="Unassembled WGS sequence"/>
</dbReference>
<proteinExistence type="predicted"/>
<feature type="transmembrane region" description="Helical" evidence="1">
    <location>
        <begin position="274"/>
        <end position="298"/>
    </location>
</feature>
<dbReference type="EMBL" id="JASAOG010000277">
    <property type="protein sequence ID" value="KAK0041410.1"/>
    <property type="molecule type" value="Genomic_DNA"/>
</dbReference>
<keyword evidence="1" id="KW-1133">Transmembrane helix</keyword>
<comment type="caution">
    <text evidence="2">The sequence shown here is derived from an EMBL/GenBank/DDBJ whole genome shotgun (WGS) entry which is preliminary data.</text>
</comment>
<dbReference type="AlphaFoldDB" id="A0AAD8AS63"/>
<protein>
    <submittedName>
        <fullName evidence="2">Uncharacterized protein</fullName>
    </submittedName>
</protein>
<feature type="transmembrane region" description="Helical" evidence="1">
    <location>
        <begin position="109"/>
        <end position="128"/>
    </location>
</feature>
<feature type="transmembrane region" description="Helical" evidence="1">
    <location>
        <begin position="453"/>
        <end position="478"/>
    </location>
</feature>
<organism evidence="2 3">
    <name type="scientific">Biomphalaria pfeifferi</name>
    <name type="common">Bloodfluke planorb</name>
    <name type="synonym">Freshwater snail</name>
    <dbReference type="NCBI Taxonomy" id="112525"/>
    <lineage>
        <taxon>Eukaryota</taxon>
        <taxon>Metazoa</taxon>
        <taxon>Spiralia</taxon>
        <taxon>Lophotrochozoa</taxon>
        <taxon>Mollusca</taxon>
        <taxon>Gastropoda</taxon>
        <taxon>Heterobranchia</taxon>
        <taxon>Euthyneura</taxon>
        <taxon>Panpulmonata</taxon>
        <taxon>Hygrophila</taxon>
        <taxon>Lymnaeoidea</taxon>
        <taxon>Planorbidae</taxon>
        <taxon>Biomphalaria</taxon>
    </lineage>
</organism>
<gene>
    <name evidence="2" type="ORF">Bpfe_029211</name>
</gene>
<evidence type="ECO:0000313" key="2">
    <source>
        <dbReference type="EMBL" id="KAK0041410.1"/>
    </source>
</evidence>
<keyword evidence="1" id="KW-0472">Membrane</keyword>
<feature type="transmembrane region" description="Helical" evidence="1">
    <location>
        <begin position="237"/>
        <end position="262"/>
    </location>
</feature>
<evidence type="ECO:0000256" key="1">
    <source>
        <dbReference type="SAM" id="Phobius"/>
    </source>
</evidence>
<name>A0AAD8AS63_BIOPF</name>
<feature type="transmembrane region" description="Helical" evidence="1">
    <location>
        <begin position="68"/>
        <end position="89"/>
    </location>
</feature>
<evidence type="ECO:0000313" key="3">
    <source>
        <dbReference type="Proteomes" id="UP001233172"/>
    </source>
</evidence>
<feature type="transmembrane region" description="Helical" evidence="1">
    <location>
        <begin position="140"/>
        <end position="161"/>
    </location>
</feature>
<feature type="transmembrane region" description="Helical" evidence="1">
    <location>
        <begin position="498"/>
        <end position="517"/>
    </location>
</feature>
<reference evidence="2" key="1">
    <citation type="journal article" date="2023" name="PLoS Negl. Trop. Dis.">
        <title>A genome sequence for Biomphalaria pfeifferi, the major vector snail for the human-infecting parasite Schistosoma mansoni.</title>
        <authorList>
            <person name="Bu L."/>
            <person name="Lu L."/>
            <person name="Laidemitt M.R."/>
            <person name="Zhang S.M."/>
            <person name="Mutuku M."/>
            <person name="Mkoji G."/>
            <person name="Steinauer M."/>
            <person name="Loker E.S."/>
        </authorList>
    </citation>
    <scope>NUCLEOTIDE SEQUENCE</scope>
    <source>
        <strain evidence="2">KasaAsao</strain>
    </source>
</reference>
<accession>A0AAD8AS63</accession>
<keyword evidence="3" id="KW-1185">Reference proteome</keyword>
<keyword evidence="1" id="KW-0812">Transmembrane</keyword>
<reference evidence="2" key="2">
    <citation type="submission" date="2023-04" db="EMBL/GenBank/DDBJ databases">
        <authorList>
            <person name="Bu L."/>
            <person name="Lu L."/>
            <person name="Laidemitt M.R."/>
            <person name="Zhang S.M."/>
            <person name="Mutuku M."/>
            <person name="Mkoji G."/>
            <person name="Steinauer M."/>
            <person name="Loker E.S."/>
        </authorList>
    </citation>
    <scope>NUCLEOTIDE SEQUENCE</scope>
    <source>
        <strain evidence="2">KasaAsao</strain>
        <tissue evidence="2">Whole Snail</tissue>
    </source>
</reference>